<evidence type="ECO:0000256" key="1">
    <source>
        <dbReference type="SAM" id="MobiDB-lite"/>
    </source>
</evidence>
<dbReference type="InParanoid" id="A0A0E1RZX9"/>
<evidence type="ECO:0000313" key="4">
    <source>
        <dbReference type="Proteomes" id="UP000001261"/>
    </source>
</evidence>
<dbReference type="FunFam" id="3.10.110.10:FF:000075">
    <property type="entry name" value="RWD domain-containing protein (Gir2)"/>
    <property type="match status" value="1"/>
</dbReference>
<dbReference type="Gene3D" id="3.10.110.10">
    <property type="entry name" value="Ubiquitin Conjugating Enzyme"/>
    <property type="match status" value="1"/>
</dbReference>
<dbReference type="Proteomes" id="UP000001261">
    <property type="component" value="Unassembled WGS sequence"/>
</dbReference>
<dbReference type="OMA" id="QWDEHKK"/>
<dbReference type="KEGG" id="cim:CIMG_01639"/>
<protein>
    <submittedName>
        <fullName evidence="3">RWD repeat protein</fullName>
    </submittedName>
</protein>
<evidence type="ECO:0000259" key="2">
    <source>
        <dbReference type="PROSITE" id="PS50908"/>
    </source>
</evidence>
<dbReference type="PROSITE" id="PS50908">
    <property type="entry name" value="RWD"/>
    <property type="match status" value="1"/>
</dbReference>
<dbReference type="VEuPathDB" id="FungiDB:CIMG_01639"/>
<dbReference type="RefSeq" id="XP_001247868.1">
    <property type="nucleotide sequence ID" value="XM_001247867.2"/>
</dbReference>
<dbReference type="AlphaFoldDB" id="A0A0E1RZX9"/>
<dbReference type="SMART" id="SM00591">
    <property type="entry name" value="RWD"/>
    <property type="match status" value="1"/>
</dbReference>
<dbReference type="Pfam" id="PF05773">
    <property type="entry name" value="RWD"/>
    <property type="match status" value="1"/>
</dbReference>
<dbReference type="CDD" id="cd23823">
    <property type="entry name" value="RWD_GCN2"/>
    <property type="match status" value="1"/>
</dbReference>
<reference evidence="4" key="1">
    <citation type="journal article" date="2009" name="Genome Res.">
        <title>Comparative genomic analyses of the human fungal pathogens Coccidioides and their relatives.</title>
        <authorList>
            <person name="Sharpton T.J."/>
            <person name="Stajich J.E."/>
            <person name="Rounsley S.D."/>
            <person name="Gardner M.J."/>
            <person name="Wortman J.R."/>
            <person name="Jordar V.S."/>
            <person name="Maiti R."/>
            <person name="Kodira C.D."/>
            <person name="Neafsey D.E."/>
            <person name="Zeng Q."/>
            <person name="Hung C.-Y."/>
            <person name="McMahan C."/>
            <person name="Muszewska A."/>
            <person name="Grynberg M."/>
            <person name="Mandel M.A."/>
            <person name="Kellner E.M."/>
            <person name="Barker B.M."/>
            <person name="Galgiani J.N."/>
            <person name="Orbach M.J."/>
            <person name="Kirkland T.N."/>
            <person name="Cole G.T."/>
            <person name="Henn M.R."/>
            <person name="Birren B.W."/>
            <person name="Taylor J.W."/>
        </authorList>
    </citation>
    <scope>NUCLEOTIDE SEQUENCE [LARGE SCALE GENOMIC DNA]</scope>
    <source>
        <strain evidence="4">RS</strain>
    </source>
</reference>
<keyword evidence="4" id="KW-1185">Reference proteome</keyword>
<dbReference type="InterPro" id="IPR016135">
    <property type="entry name" value="UBQ-conjugating_enzyme/RWD"/>
</dbReference>
<dbReference type="OrthoDB" id="277175at2759"/>
<dbReference type="SUPFAM" id="SSF54495">
    <property type="entry name" value="UBC-like"/>
    <property type="match status" value="1"/>
</dbReference>
<reference evidence="4" key="2">
    <citation type="journal article" date="2010" name="Genome Res.">
        <title>Population genomic sequencing of Coccidioides fungi reveals recent hybridization and transposon control.</title>
        <authorList>
            <person name="Neafsey D.E."/>
            <person name="Barker B.M."/>
            <person name="Sharpton T.J."/>
            <person name="Stajich J.E."/>
            <person name="Park D.J."/>
            <person name="Whiston E."/>
            <person name="Hung C.-Y."/>
            <person name="McMahan C."/>
            <person name="White J."/>
            <person name="Sykes S."/>
            <person name="Heiman D."/>
            <person name="Young S."/>
            <person name="Zeng Q."/>
            <person name="Abouelleil A."/>
            <person name="Aftuck L."/>
            <person name="Bessette D."/>
            <person name="Brown A."/>
            <person name="FitzGerald M."/>
            <person name="Lui A."/>
            <person name="Macdonald J.P."/>
            <person name="Priest M."/>
            <person name="Orbach M.J."/>
            <person name="Galgiani J.N."/>
            <person name="Kirkland T.N."/>
            <person name="Cole G.T."/>
            <person name="Birren B.W."/>
            <person name="Henn M.R."/>
            <person name="Taylor J.W."/>
            <person name="Rounsley S.D."/>
        </authorList>
    </citation>
    <scope>GENOME REANNOTATION</scope>
    <source>
        <strain evidence="4">RS</strain>
    </source>
</reference>
<dbReference type="PANTHER" id="PTHR12292">
    <property type="entry name" value="RWD DOMAIN-CONTAINING PROTEIN"/>
    <property type="match status" value="1"/>
</dbReference>
<proteinExistence type="predicted"/>
<dbReference type="InterPro" id="IPR006575">
    <property type="entry name" value="RWD_dom"/>
</dbReference>
<dbReference type="GeneID" id="4567176"/>
<dbReference type="FunCoup" id="A0A0E1RZX9">
    <property type="interactions" value="738"/>
</dbReference>
<organism evidence="3 4">
    <name type="scientific">Coccidioides immitis (strain RS)</name>
    <name type="common">Valley fever fungus</name>
    <dbReference type="NCBI Taxonomy" id="246410"/>
    <lineage>
        <taxon>Eukaryota</taxon>
        <taxon>Fungi</taxon>
        <taxon>Dikarya</taxon>
        <taxon>Ascomycota</taxon>
        <taxon>Pezizomycotina</taxon>
        <taxon>Eurotiomycetes</taxon>
        <taxon>Eurotiomycetidae</taxon>
        <taxon>Onygenales</taxon>
        <taxon>Onygenaceae</taxon>
        <taxon>Coccidioides</taxon>
    </lineage>
</organism>
<gene>
    <name evidence="3" type="ORF">CIMG_01639</name>
</gene>
<feature type="region of interest" description="Disordered" evidence="1">
    <location>
        <begin position="172"/>
        <end position="230"/>
    </location>
</feature>
<feature type="domain" description="RWD" evidence="2">
    <location>
        <begin position="8"/>
        <end position="121"/>
    </location>
</feature>
<feature type="compositionally biased region" description="Basic and acidic residues" evidence="1">
    <location>
        <begin position="172"/>
        <end position="196"/>
    </location>
</feature>
<sequence>MGRADQEEERETLKSIFPDEITDISEHTYRISIVLDVSHHGEDYSDPPVLILQVTYPEDYPDVAPHLEISAPPNAPKYPHLDIQEDRDRLLESLQTTIEENLGMQMIFTLVDMLKEGAELLISERREAIQALKEFEAAKAEEEENRKFQGEAVTRESFLAWRENFQKEIEEEEKRKQEEREAEEKKKKGATKEPKKLTGKQLWERGLAGKADYDEEDPLPAKLASVDLKA</sequence>
<dbReference type="InterPro" id="IPR040213">
    <property type="entry name" value="GIR2-like"/>
</dbReference>
<evidence type="ECO:0000313" key="3">
    <source>
        <dbReference type="EMBL" id="EAS36285.1"/>
    </source>
</evidence>
<name>A0A0E1RZX9_COCIM</name>
<accession>A0A0E1RZX9</accession>
<dbReference type="EMBL" id="GG704911">
    <property type="protein sequence ID" value="EAS36285.1"/>
    <property type="molecule type" value="Genomic_DNA"/>
</dbReference>
<dbReference type="STRING" id="246410.A0A0E1RZX9"/>